<feature type="signal peptide" evidence="2">
    <location>
        <begin position="1"/>
        <end position="27"/>
    </location>
</feature>
<name>A0ABZ0PA43_9BACT</name>
<dbReference type="PROSITE" id="PS51257">
    <property type="entry name" value="PROKAR_LIPOPROTEIN"/>
    <property type="match status" value="1"/>
</dbReference>
<dbReference type="Proteomes" id="UP001303601">
    <property type="component" value="Chromosome"/>
</dbReference>
<dbReference type="Gene3D" id="3.40.50.1110">
    <property type="entry name" value="SGNH hydrolase"/>
    <property type="match status" value="1"/>
</dbReference>
<dbReference type="InterPro" id="IPR036514">
    <property type="entry name" value="SGNH_hydro_sf"/>
</dbReference>
<feature type="region of interest" description="Disordered" evidence="1">
    <location>
        <begin position="34"/>
        <end position="62"/>
    </location>
</feature>
<organism evidence="3 4">
    <name type="scientific">Metamycoplasma equirhinis</name>
    <dbReference type="NCBI Taxonomy" id="92402"/>
    <lineage>
        <taxon>Bacteria</taxon>
        <taxon>Bacillati</taxon>
        <taxon>Mycoplasmatota</taxon>
        <taxon>Mycoplasmoidales</taxon>
        <taxon>Metamycoplasmataceae</taxon>
        <taxon>Metamycoplasma</taxon>
    </lineage>
</organism>
<keyword evidence="2" id="KW-0732">Signal</keyword>
<evidence type="ECO:0000313" key="3">
    <source>
        <dbReference type="EMBL" id="WPB53902.1"/>
    </source>
</evidence>
<dbReference type="InterPro" id="IPR001087">
    <property type="entry name" value="GDSL"/>
</dbReference>
<evidence type="ECO:0000256" key="2">
    <source>
        <dbReference type="SAM" id="SignalP"/>
    </source>
</evidence>
<evidence type="ECO:0000313" key="4">
    <source>
        <dbReference type="Proteomes" id="UP001303601"/>
    </source>
</evidence>
<dbReference type="InterPro" id="IPR054816">
    <property type="entry name" value="Lipoprotein_mollicutes-type_CS"/>
</dbReference>
<dbReference type="Pfam" id="PF00657">
    <property type="entry name" value="Lipase_GDSL"/>
    <property type="match status" value="1"/>
</dbReference>
<feature type="chain" id="PRO_5046016695" evidence="2">
    <location>
        <begin position="28"/>
        <end position="1411"/>
    </location>
</feature>
<evidence type="ECO:0000256" key="1">
    <source>
        <dbReference type="SAM" id="MobiDB-lite"/>
    </source>
</evidence>
<accession>A0ABZ0PA43</accession>
<dbReference type="NCBIfam" id="NF045726">
    <property type="entry name" value="XXplasma_LP"/>
    <property type="match status" value="1"/>
</dbReference>
<gene>
    <name evidence="3" type="ORF">R9B83_02850</name>
</gene>
<dbReference type="RefSeq" id="WP_170177174.1">
    <property type="nucleotide sequence ID" value="NZ_CP137845.1"/>
</dbReference>
<sequence>MKTLNRKKLFVILGAVVAAPISTAAIAASCKDTRKMKKNEDLPKPDTPTPDKPKPDKPVPEIKKSIETKVSKNLILKDQKIKYLSIGDSISAGFTGWLEEDHHGELKDGKVTGMSFAAYLAYLLNRKTPNRLESFKNFATSNATIVEWLDLLGVKYQTKKPNIFDINDSLYKNTFYRFNDIDKLKSDLVNEIKNANLITLSLGANDFLRSFSSILKASGIDKIITSIIEGKNFDLNSFLEYFKNFAKIAQDEISDRLNELFKKLTEINPNANIEIISYPSPVLRFVSSLIEFLPENAKKQLKDANLNSMLVSPLNDAIRDTTKSYENIGYLDVYDAEYWTKNQRHLASIVFDIHPSPLGYKKMAFDAFVKLTNAKIEGKTLQSLGWSNNFILNSESTHYHTVELNSPKVENLYKELFGANPQEAFNKLLEEDELYKEIKPLLNSDNFAKKILGFPEATMQEIAIALVTKVFTSDYMKQLDPDENLKKFFADNDYAAIKALIKWFKSSNWFIKQFNEAQKLAHETDWDKDGNPGVDFLNKEYIIEIFSKTFLKEENLVELIKEFTKSDFSKDFKDKFANALSNFLKSSLKNEKVKSVISFLAKKTYPSVQKLFTLENYEKFISKILNSSHIPEITKNSILAIFEIGQKSELDKVNNFNDLIKLLLTQEKSSNVIDSIQKMFSELVNDKDIQELLISSSLTFISNEYPTLFSGMVEKDQRIILENFVSVFSQIENELKISKLFLDSLINEIKEHGKDLKLEQTIFSVVKSMSNSLLAEDGKKLLLIVEKFSKNEQLKEHSELVKKFFANILKVFKEQDAATLIWNKLENYISQYVTKENFTKLISSLLEDHKMHEFIFEEIIAFFKSQDFTNQGISKLLKPGGAVYDKFTSVKFVGGLLNNKFFKENKLLFVKIVQDILKNNLGNKDTLAKLLETLGLSKLLGGDENTTDFANLISDLASNKYLEDTLNHIFEIVAESKNVFEDAQNWIEVIAKIFALPNIDKLKTSLKNVIKFVFEKHGHIFGKQVENLLYSSWKSNNKLYKLEVIEKNRGTIANFVADLLNSAINKEETIFSEIINNIFDALKNVKLEKDEKIDHAVKLRNTIILGALKFVQGSAPGKISIEKILAIESESSTENKNKGGKIYKIFDNMNSEYFVKVINLIFEVSNFSLNSGLYTTLFGGKYVEPATKHIKDSVSLEKVAEKPKDNPNSSQLKFEIEMPSDPTKLISGVGMVQAIFAPLIKQFILDINKSKYNETDILKVKQLDSYKAIYRIYVTLLMQTFSNIPDSLSVFLPIAFSLMSGSIGRVANLYFEKNQKILEELKQKYGTNAPYVSISEEKDTTLVSHILFSGYTKDQTFTENDLKNFSNYGVDTILAYVQNPDKNDDKHHKKYGVEVLKDALVNGYLPHEIKK</sequence>
<feature type="compositionally biased region" description="Basic and acidic residues" evidence="1">
    <location>
        <begin position="38"/>
        <end position="62"/>
    </location>
</feature>
<proteinExistence type="predicted"/>
<protein>
    <submittedName>
        <fullName evidence="3">GDSL-type esterase/lipase family protein</fullName>
    </submittedName>
</protein>
<dbReference type="EMBL" id="CP137845">
    <property type="protein sequence ID" value="WPB53902.1"/>
    <property type="molecule type" value="Genomic_DNA"/>
</dbReference>
<dbReference type="GeneID" id="94493815"/>
<keyword evidence="4" id="KW-1185">Reference proteome</keyword>
<reference evidence="3" key="1">
    <citation type="submission" date="2023-11" db="EMBL/GenBank/DDBJ databases">
        <title>Completed genome sequence of Mycoplasma equirhinis type strain M432/72.</title>
        <authorList>
            <person name="Spergser J."/>
        </authorList>
    </citation>
    <scope>NUCLEOTIDE SEQUENCE [LARGE SCALE GENOMIC DNA]</scope>
    <source>
        <strain evidence="3">M432/72</strain>
    </source>
</reference>
<dbReference type="SUPFAM" id="SSF52266">
    <property type="entry name" value="SGNH hydrolase"/>
    <property type="match status" value="1"/>
</dbReference>